<feature type="signal peptide" evidence="1">
    <location>
        <begin position="1"/>
        <end position="25"/>
    </location>
</feature>
<feature type="chain" id="PRO_5040828921" description="PepSY domain-containing protein" evidence="1">
    <location>
        <begin position="26"/>
        <end position="170"/>
    </location>
</feature>
<accession>A0A9W6CR49</accession>
<dbReference type="Proteomes" id="UP001245370">
    <property type="component" value="Unassembled WGS sequence"/>
</dbReference>
<name>A0A9W6CR49_XANFL</name>
<dbReference type="Proteomes" id="UP001144397">
    <property type="component" value="Unassembled WGS sequence"/>
</dbReference>
<reference evidence="3 5" key="2">
    <citation type="submission" date="2023-07" db="EMBL/GenBank/DDBJ databases">
        <title>Genomic Encyclopedia of Type Strains, Phase IV (KMG-IV): sequencing the most valuable type-strain genomes for metagenomic binning, comparative biology and taxonomic classification.</title>
        <authorList>
            <person name="Goeker M."/>
        </authorList>
    </citation>
    <scope>NUCLEOTIDE SEQUENCE [LARGE SCALE GENOMIC DNA]</scope>
    <source>
        <strain evidence="3 5">DSM 338</strain>
    </source>
</reference>
<evidence type="ECO:0000313" key="4">
    <source>
        <dbReference type="Proteomes" id="UP001144397"/>
    </source>
</evidence>
<evidence type="ECO:0000313" key="2">
    <source>
        <dbReference type="EMBL" id="GLI23844.1"/>
    </source>
</evidence>
<organism evidence="2 4">
    <name type="scientific">Xanthobacter flavus</name>
    <dbReference type="NCBI Taxonomy" id="281"/>
    <lineage>
        <taxon>Bacteria</taxon>
        <taxon>Pseudomonadati</taxon>
        <taxon>Pseudomonadota</taxon>
        <taxon>Alphaproteobacteria</taxon>
        <taxon>Hyphomicrobiales</taxon>
        <taxon>Xanthobacteraceae</taxon>
        <taxon>Xanthobacter</taxon>
    </lineage>
</organism>
<gene>
    <name evidence="3" type="ORF">GGQ86_003424</name>
    <name evidence="2" type="ORF">XFLAVUS301_35180</name>
</gene>
<sequence>MRACAAACAAFFLMALAPPMTRALAQCGPEPPAPAGVQPAVPAKPPPLHTYHPPSEAGTIALPGLPLARAAVVTATQMPDEAALMPGGAIAPRAYRPYQIAPAGPLPLTAETVAPSLEARGFRQIGAVRQRGQSFLAEATGPRGERVRLVLDAASGDISGMQVIGSGAPR</sequence>
<dbReference type="RefSeq" id="WP_281808677.1">
    <property type="nucleotide sequence ID" value="NZ_BSDO01000005.1"/>
</dbReference>
<comment type="caution">
    <text evidence="2">The sequence shown here is derived from an EMBL/GenBank/DDBJ whole genome shotgun (WGS) entry which is preliminary data.</text>
</comment>
<dbReference type="AlphaFoldDB" id="A0A9W6CR49"/>
<evidence type="ECO:0000313" key="5">
    <source>
        <dbReference type="Proteomes" id="UP001245370"/>
    </source>
</evidence>
<protein>
    <recommendedName>
        <fullName evidence="6">PepSY domain-containing protein</fullName>
    </recommendedName>
</protein>
<keyword evidence="5" id="KW-1185">Reference proteome</keyword>
<evidence type="ECO:0000313" key="3">
    <source>
        <dbReference type="EMBL" id="MDR6334934.1"/>
    </source>
</evidence>
<keyword evidence="1" id="KW-0732">Signal</keyword>
<evidence type="ECO:0008006" key="6">
    <source>
        <dbReference type="Google" id="ProtNLM"/>
    </source>
</evidence>
<evidence type="ECO:0000256" key="1">
    <source>
        <dbReference type="SAM" id="SignalP"/>
    </source>
</evidence>
<dbReference type="EMBL" id="JAVDPY010000006">
    <property type="protein sequence ID" value="MDR6334934.1"/>
    <property type="molecule type" value="Genomic_DNA"/>
</dbReference>
<reference evidence="2" key="1">
    <citation type="submission" date="2022-12" db="EMBL/GenBank/DDBJ databases">
        <title>Reference genome sequencing for broad-spectrum identification of bacterial and archaeal isolates by mass spectrometry.</title>
        <authorList>
            <person name="Sekiguchi Y."/>
            <person name="Tourlousse D.M."/>
        </authorList>
    </citation>
    <scope>NUCLEOTIDE SEQUENCE</scope>
    <source>
        <strain evidence="2">301</strain>
    </source>
</reference>
<dbReference type="GeneID" id="95764299"/>
<dbReference type="EMBL" id="BSDO01000005">
    <property type="protein sequence ID" value="GLI23844.1"/>
    <property type="molecule type" value="Genomic_DNA"/>
</dbReference>
<proteinExistence type="predicted"/>